<keyword evidence="7" id="KW-1185">Reference proteome</keyword>
<dbReference type="OrthoDB" id="5427350at2759"/>
<evidence type="ECO:0000256" key="1">
    <source>
        <dbReference type="ARBA" id="ARBA00004141"/>
    </source>
</evidence>
<keyword evidence="2 5" id="KW-0812">Transmembrane</keyword>
<organism evidence="6 7">
    <name type="scientific">Aspergillus cristatus</name>
    <name type="common">Chinese Fuzhuan brick tea-fermentation fungus</name>
    <name type="synonym">Eurotium cristatum</name>
    <dbReference type="NCBI Taxonomy" id="573508"/>
    <lineage>
        <taxon>Eukaryota</taxon>
        <taxon>Fungi</taxon>
        <taxon>Dikarya</taxon>
        <taxon>Ascomycota</taxon>
        <taxon>Pezizomycotina</taxon>
        <taxon>Eurotiomycetes</taxon>
        <taxon>Eurotiomycetidae</taxon>
        <taxon>Eurotiales</taxon>
        <taxon>Aspergillaceae</taxon>
        <taxon>Aspergillus</taxon>
        <taxon>Aspergillus subgen. Aspergillus</taxon>
    </lineage>
</organism>
<evidence type="ECO:0000313" key="6">
    <source>
        <dbReference type="EMBL" id="ODM21355.1"/>
    </source>
</evidence>
<evidence type="ECO:0000256" key="5">
    <source>
        <dbReference type="SAM" id="Phobius"/>
    </source>
</evidence>
<evidence type="ECO:0000313" key="7">
    <source>
        <dbReference type="Proteomes" id="UP000094569"/>
    </source>
</evidence>
<feature type="transmembrane region" description="Helical" evidence="5">
    <location>
        <begin position="115"/>
        <end position="139"/>
    </location>
</feature>
<feature type="transmembrane region" description="Helical" evidence="5">
    <location>
        <begin position="185"/>
        <end position="209"/>
    </location>
</feature>
<keyword evidence="3 5" id="KW-1133">Transmembrane helix</keyword>
<keyword evidence="4 5" id="KW-0472">Membrane</keyword>
<proteinExistence type="predicted"/>
<dbReference type="InterPro" id="IPR002293">
    <property type="entry name" value="AA/rel_permease1"/>
</dbReference>
<dbReference type="AlphaFoldDB" id="A0A1E3BK61"/>
<evidence type="ECO:0000256" key="3">
    <source>
        <dbReference type="ARBA" id="ARBA00022989"/>
    </source>
</evidence>
<evidence type="ECO:0008006" key="8">
    <source>
        <dbReference type="Google" id="ProtNLM"/>
    </source>
</evidence>
<name>A0A1E3BK61_ASPCR</name>
<dbReference type="InterPro" id="IPR039535">
    <property type="entry name" value="ASST-like"/>
</dbReference>
<dbReference type="InterPro" id="IPR011047">
    <property type="entry name" value="Quinoprotein_ADH-like_sf"/>
</dbReference>
<feature type="transmembrane region" description="Helical" evidence="5">
    <location>
        <begin position="36"/>
        <end position="63"/>
    </location>
</feature>
<dbReference type="GO" id="GO:0016020">
    <property type="term" value="C:membrane"/>
    <property type="evidence" value="ECO:0007669"/>
    <property type="project" value="UniProtKB-SubCell"/>
</dbReference>
<reference evidence="6 7" key="1">
    <citation type="journal article" date="2016" name="BMC Genomics">
        <title>Comparative genomic and transcriptomic analyses of the Fuzhuan brick tea-fermentation fungus Aspergillus cristatus.</title>
        <authorList>
            <person name="Ge Y."/>
            <person name="Wang Y."/>
            <person name="Liu Y."/>
            <person name="Tan Y."/>
            <person name="Ren X."/>
            <person name="Zhang X."/>
            <person name="Hyde K.D."/>
            <person name="Liu Y."/>
            <person name="Liu Z."/>
        </authorList>
    </citation>
    <scope>NUCLEOTIDE SEQUENCE [LARGE SCALE GENOMIC DNA]</scope>
    <source>
        <strain evidence="6 7">GZAAS20.1005</strain>
    </source>
</reference>
<dbReference type="PANTHER" id="PTHR35340:SF9">
    <property type="entry name" value="ASST-DOMAIN-CONTAINING PROTEIN"/>
    <property type="match status" value="1"/>
</dbReference>
<accession>A0A1E3BK61</accession>
<dbReference type="SUPFAM" id="SSF63829">
    <property type="entry name" value="Calcium-dependent phosphotriesterase"/>
    <property type="match status" value="1"/>
</dbReference>
<dbReference type="SUPFAM" id="SSF50998">
    <property type="entry name" value="Quinoprotein alcohol dehydrogenase-like"/>
    <property type="match status" value="1"/>
</dbReference>
<gene>
    <name evidence="6" type="ORF">SI65_02198</name>
</gene>
<evidence type="ECO:0000256" key="4">
    <source>
        <dbReference type="ARBA" id="ARBA00023136"/>
    </source>
</evidence>
<feature type="transmembrane region" description="Helical" evidence="5">
    <location>
        <begin position="69"/>
        <end position="94"/>
    </location>
</feature>
<comment type="caution">
    <text evidence="6">The sequence shown here is derived from an EMBL/GenBank/DDBJ whole genome shotgun (WGS) entry which is preliminary data.</text>
</comment>
<feature type="transmembrane region" description="Helical" evidence="5">
    <location>
        <begin position="159"/>
        <end position="178"/>
    </location>
</feature>
<dbReference type="VEuPathDB" id="FungiDB:SI65_02198"/>
<sequence length="996" mass="107981">MDIGKKTSNAPEIELTTGQVVTGLPPSTPMKRKFSILNIISVGYNISNSWIAIATSFAIAIQSGGAVSLLYGIITVAATMACTGLTLAELASVYPTAGGQYHFTSILAGRKWSRGLSYGCGLAAVFAWVTLGASIGVAATEALMAMVIQRQPGYQMQSWHSFLVYQLLNILVVVYNIFLTNRTLWVYNVGFILSLLTFLAITITCPILSPDAKEIDSTAVWTQMANGSNGWPNAIAYLTGLSTPQFMLSGLDAALHLAEECLEPERIVPRAVMVTVLIAFVTAFPFAIAAVYSCKDVAAVLDDPTGVPMYKIWMQATNSPIAGTVFMACLFAVSCVALNAVHQTASRMTWSFARDDALFGSRWLGRVHEGLNVPIYALVANGVIVMLIGIVYVCSTTAFNAFISTTVIIAQISFAIPALLLLLRHRGTHYLPAKRVFKVPDVIGYIANTRNPAQPAPSTMKPFAIAALAAALPLATADWQFKTRPDLAPPRLNITIPATPDVDKGYLFVAPFPSLPDTPTAQHGPRQEGPYILTSSGELVWSGYTYYSIWATNFQAARWKGRDILFSFEGDHNPNYGHGHGHATILDQRYETVRELRAGNHKLMDKHEFHVIDEETALIQVYQPRPVDLQAWGGGVEQQWIVDAVFQELDIETGELLFEWASLDHVSPDEAIIPLNPGQAGSGHNSSDAWDYFHINSVDKDGDGNYIISARDACAVHKINGTTGEIIWRLGGKRSDFELGPNVAFCFQHHARFVSHDENEEVISLFDNSAHGTESGRGTELHTHPFSQGKIIRVNTATWTASIVQAFQPPDGLLAKSQGGMQLLPNGNALVNWGSEGAVTEYKPDGMPIFHAYMDSGFLGEGVQNYRAFRYNWTGFPNEAPAIVSQKTATGTAVYVSWNGDTETAVWRFYAVTDTYGSRSYLGETKRRGFETAFVVKGVAVERVAAEAVSSSGRILTSTGVAVLEDEIRPGGKALVAAAEAAAAGQPGFLQSILAV</sequence>
<protein>
    <recommendedName>
        <fullName evidence="8">Choline transport protein</fullName>
    </recommendedName>
</protein>
<dbReference type="STRING" id="573508.A0A1E3BK61"/>
<dbReference type="Pfam" id="PF14269">
    <property type="entry name" value="Arylsulfotran_2"/>
    <property type="match status" value="1"/>
</dbReference>
<dbReference type="Gene3D" id="1.20.1740.10">
    <property type="entry name" value="Amino acid/polyamine transporter I"/>
    <property type="match status" value="1"/>
</dbReference>
<dbReference type="EMBL" id="JXNT01000002">
    <property type="protein sequence ID" value="ODM21355.1"/>
    <property type="molecule type" value="Genomic_DNA"/>
</dbReference>
<comment type="subcellular location">
    <subcellularLocation>
        <location evidence="1">Membrane</location>
        <topology evidence="1">Multi-pass membrane protein</topology>
    </subcellularLocation>
</comment>
<dbReference type="InterPro" id="IPR053143">
    <property type="entry name" value="Arylsulfate_ST"/>
</dbReference>
<feature type="transmembrane region" description="Helical" evidence="5">
    <location>
        <begin position="399"/>
        <end position="423"/>
    </location>
</feature>
<dbReference type="GO" id="GO:0022857">
    <property type="term" value="F:transmembrane transporter activity"/>
    <property type="evidence" value="ECO:0007669"/>
    <property type="project" value="InterPro"/>
</dbReference>
<feature type="transmembrane region" description="Helical" evidence="5">
    <location>
        <begin position="267"/>
        <end position="292"/>
    </location>
</feature>
<evidence type="ECO:0000256" key="2">
    <source>
        <dbReference type="ARBA" id="ARBA00022692"/>
    </source>
</evidence>
<dbReference type="Proteomes" id="UP000094569">
    <property type="component" value="Unassembled WGS sequence"/>
</dbReference>
<dbReference type="Pfam" id="PF13520">
    <property type="entry name" value="AA_permease_2"/>
    <property type="match status" value="1"/>
</dbReference>
<feature type="transmembrane region" description="Helical" evidence="5">
    <location>
        <begin position="321"/>
        <end position="341"/>
    </location>
</feature>
<feature type="transmembrane region" description="Helical" evidence="5">
    <location>
        <begin position="371"/>
        <end position="393"/>
    </location>
</feature>
<dbReference type="PANTHER" id="PTHR35340">
    <property type="entry name" value="PQQ ENZYME REPEAT PROTEIN-RELATED"/>
    <property type="match status" value="1"/>
</dbReference>